<organism evidence="1 2">
    <name type="scientific">Prunus armeniaca</name>
    <name type="common">Apricot</name>
    <name type="synonym">Armeniaca vulgaris</name>
    <dbReference type="NCBI Taxonomy" id="36596"/>
    <lineage>
        <taxon>Eukaryota</taxon>
        <taxon>Viridiplantae</taxon>
        <taxon>Streptophyta</taxon>
        <taxon>Embryophyta</taxon>
        <taxon>Tracheophyta</taxon>
        <taxon>Spermatophyta</taxon>
        <taxon>Magnoliopsida</taxon>
        <taxon>eudicotyledons</taxon>
        <taxon>Gunneridae</taxon>
        <taxon>Pentapetalae</taxon>
        <taxon>rosids</taxon>
        <taxon>fabids</taxon>
        <taxon>Rosales</taxon>
        <taxon>Rosaceae</taxon>
        <taxon>Amygdaloideae</taxon>
        <taxon>Amygdaleae</taxon>
        <taxon>Prunus</taxon>
    </lineage>
</organism>
<dbReference type="AlphaFoldDB" id="A0A6J5VAZ2"/>
<evidence type="ECO:0000313" key="1">
    <source>
        <dbReference type="EMBL" id="CAB4285322.1"/>
    </source>
</evidence>
<dbReference type="Proteomes" id="UP000507222">
    <property type="component" value="Unassembled WGS sequence"/>
</dbReference>
<sequence length="94" mass="10656">MSEIKIQHQYWQATDSCGVGLGSGSSMRGGHIVCWMRQRQLILCTCRHAEIEALIHIVRDDFKDTFAAPSQICLLKAVAAEFSNRRFAMKLMNQ</sequence>
<name>A0A6J5VAZ2_PRUAR</name>
<proteinExistence type="predicted"/>
<dbReference type="EMBL" id="CAEKDK010000006">
    <property type="protein sequence ID" value="CAB4285322.1"/>
    <property type="molecule type" value="Genomic_DNA"/>
</dbReference>
<reference evidence="1 2" key="1">
    <citation type="submission" date="2020-05" db="EMBL/GenBank/DDBJ databases">
        <authorList>
            <person name="Campoy J."/>
            <person name="Schneeberger K."/>
            <person name="Spophaly S."/>
        </authorList>
    </citation>
    <scope>NUCLEOTIDE SEQUENCE [LARGE SCALE GENOMIC DNA]</scope>
    <source>
        <strain evidence="1">PruArmRojPasFocal</strain>
    </source>
</reference>
<gene>
    <name evidence="1" type="ORF">CURHAP_LOCUS41097</name>
</gene>
<protein>
    <submittedName>
        <fullName evidence="1">Uncharacterized protein</fullName>
    </submittedName>
</protein>
<accession>A0A6J5VAZ2</accession>
<evidence type="ECO:0000313" key="2">
    <source>
        <dbReference type="Proteomes" id="UP000507222"/>
    </source>
</evidence>